<evidence type="ECO:0000256" key="4">
    <source>
        <dbReference type="ARBA" id="ARBA00022692"/>
    </source>
</evidence>
<name>A0A839T5B6_AZOMA</name>
<keyword evidence="4 8" id="KW-0812">Transmembrane</keyword>
<dbReference type="SUPFAM" id="SSF103473">
    <property type="entry name" value="MFS general substrate transporter"/>
    <property type="match status" value="1"/>
</dbReference>
<dbReference type="InterPro" id="IPR020846">
    <property type="entry name" value="MFS_dom"/>
</dbReference>
<feature type="transmembrane region" description="Helical" evidence="8">
    <location>
        <begin position="432"/>
        <end position="451"/>
    </location>
</feature>
<evidence type="ECO:0000313" key="10">
    <source>
        <dbReference type="EMBL" id="MBB3103115.1"/>
    </source>
</evidence>
<dbReference type="PROSITE" id="PS50850">
    <property type="entry name" value="MFS"/>
    <property type="match status" value="1"/>
</dbReference>
<sequence>MTITNPTIANPLSHADDQQTTSETDHEIREKDLRRAAWACSLGSALEYYDFALYTLAAALIFGPLFFPEQTPEMRLIASFGTYFLGFAVRPVGGILFGILGDRVGRKFVLAATVLLMGVSSALIGVLPTFETAGYLAPILLVVLRLLQGLGAGAEQAGAAVMMTEYAPPGRRGFYAALPFLGIQLGTLLAAGVYLLMSSDPAQITETWLWRVPFLLSVIIIAVGLWMRLRLKESPTFIKLQSHRKTVANPLKSVLTESRRPLLIGVGLRLAENGGSSIYQALAISFMVGVMGLQGPVGVITLICAAIVGSFTVPIAGKLSDRFGRVIVYRSFAFLQLALAFPTWWILSQGNTAASVVAVAIALGIGTWGMFGTQAALMPELFGSRHRYMGVSVAREASAAVAGGIAPMVGAGIIAVVVALNANDPNAAVGAWFPIACYLSLLTLITLYTTFKMPETLNRDLDDPHDATHRDATPVAQKSF</sequence>
<feature type="transmembrane region" description="Helical" evidence="8">
    <location>
        <begin position="353"/>
        <end position="378"/>
    </location>
</feature>
<evidence type="ECO:0000256" key="8">
    <source>
        <dbReference type="SAM" id="Phobius"/>
    </source>
</evidence>
<evidence type="ECO:0000256" key="3">
    <source>
        <dbReference type="ARBA" id="ARBA00022475"/>
    </source>
</evidence>
<keyword evidence="2" id="KW-0813">Transport</keyword>
<keyword evidence="6 8" id="KW-0472">Membrane</keyword>
<protein>
    <submittedName>
        <fullName evidence="10">MHS family metabolite:H+ symporter-like MFS transporter</fullName>
    </submittedName>
</protein>
<feature type="transmembrane region" description="Helical" evidence="8">
    <location>
        <begin position="208"/>
        <end position="229"/>
    </location>
</feature>
<evidence type="ECO:0000256" key="2">
    <source>
        <dbReference type="ARBA" id="ARBA00022448"/>
    </source>
</evidence>
<dbReference type="Pfam" id="PF07690">
    <property type="entry name" value="MFS_1"/>
    <property type="match status" value="1"/>
</dbReference>
<keyword evidence="5 8" id="KW-1133">Transmembrane helix</keyword>
<proteinExistence type="predicted"/>
<evidence type="ECO:0000259" key="9">
    <source>
        <dbReference type="PROSITE" id="PS50850"/>
    </source>
</evidence>
<dbReference type="EMBL" id="JACHXI010000005">
    <property type="protein sequence ID" value="MBB3103115.1"/>
    <property type="molecule type" value="Genomic_DNA"/>
</dbReference>
<dbReference type="GO" id="GO:0005886">
    <property type="term" value="C:plasma membrane"/>
    <property type="evidence" value="ECO:0007669"/>
    <property type="project" value="UniProtKB-SubCell"/>
</dbReference>
<feature type="transmembrane region" description="Helical" evidence="8">
    <location>
        <begin position="399"/>
        <end position="420"/>
    </location>
</feature>
<feature type="region of interest" description="Disordered" evidence="7">
    <location>
        <begin position="1"/>
        <end position="25"/>
    </location>
</feature>
<dbReference type="GO" id="GO:0022857">
    <property type="term" value="F:transmembrane transporter activity"/>
    <property type="evidence" value="ECO:0007669"/>
    <property type="project" value="InterPro"/>
</dbReference>
<feature type="compositionally biased region" description="Basic and acidic residues" evidence="7">
    <location>
        <begin position="459"/>
        <end position="472"/>
    </location>
</feature>
<evidence type="ECO:0000256" key="6">
    <source>
        <dbReference type="ARBA" id="ARBA00023136"/>
    </source>
</evidence>
<feature type="transmembrane region" description="Helical" evidence="8">
    <location>
        <begin position="80"/>
        <end position="101"/>
    </location>
</feature>
<keyword evidence="11" id="KW-1185">Reference proteome</keyword>
<organism evidence="10 11">
    <name type="scientific">Azomonas macrocytogenes</name>
    <name type="common">Azotobacter macrocytogenes</name>
    <dbReference type="NCBI Taxonomy" id="69962"/>
    <lineage>
        <taxon>Bacteria</taxon>
        <taxon>Pseudomonadati</taxon>
        <taxon>Pseudomonadota</taxon>
        <taxon>Gammaproteobacteria</taxon>
        <taxon>Pseudomonadales</taxon>
        <taxon>Pseudomonadaceae</taxon>
        <taxon>Azomonas</taxon>
    </lineage>
</organism>
<comment type="caution">
    <text evidence="10">The sequence shown here is derived from an EMBL/GenBank/DDBJ whole genome shotgun (WGS) entry which is preliminary data.</text>
</comment>
<dbReference type="InterPro" id="IPR011701">
    <property type="entry name" value="MFS"/>
</dbReference>
<reference evidence="10 11" key="1">
    <citation type="submission" date="2020-08" db="EMBL/GenBank/DDBJ databases">
        <title>Genomic Encyclopedia of Type Strains, Phase III (KMG-III): the genomes of soil and plant-associated and newly described type strains.</title>
        <authorList>
            <person name="Whitman W."/>
        </authorList>
    </citation>
    <scope>NUCLEOTIDE SEQUENCE [LARGE SCALE GENOMIC DNA]</scope>
    <source>
        <strain evidence="10 11">CECT 4462</strain>
    </source>
</reference>
<feature type="transmembrane region" description="Helical" evidence="8">
    <location>
        <begin position="328"/>
        <end position="347"/>
    </location>
</feature>
<evidence type="ECO:0000256" key="7">
    <source>
        <dbReference type="SAM" id="MobiDB-lite"/>
    </source>
</evidence>
<feature type="transmembrane region" description="Helical" evidence="8">
    <location>
        <begin position="51"/>
        <end position="68"/>
    </location>
</feature>
<evidence type="ECO:0000313" key="11">
    <source>
        <dbReference type="Proteomes" id="UP000549250"/>
    </source>
</evidence>
<feature type="compositionally biased region" description="Polar residues" evidence="7">
    <location>
        <begin position="1"/>
        <end position="10"/>
    </location>
</feature>
<feature type="transmembrane region" description="Helical" evidence="8">
    <location>
        <begin position="174"/>
        <end position="196"/>
    </location>
</feature>
<feature type="transmembrane region" description="Helical" evidence="8">
    <location>
        <begin position="299"/>
        <end position="316"/>
    </location>
</feature>
<accession>A0A839T5B6</accession>
<evidence type="ECO:0000256" key="5">
    <source>
        <dbReference type="ARBA" id="ARBA00022989"/>
    </source>
</evidence>
<dbReference type="PANTHER" id="PTHR43045">
    <property type="entry name" value="SHIKIMATE TRANSPORTER"/>
    <property type="match status" value="1"/>
</dbReference>
<dbReference type="InterPro" id="IPR036259">
    <property type="entry name" value="MFS_trans_sf"/>
</dbReference>
<gene>
    <name evidence="10" type="ORF">FHR87_001510</name>
</gene>
<dbReference type="AlphaFoldDB" id="A0A839T5B6"/>
<dbReference type="Proteomes" id="UP000549250">
    <property type="component" value="Unassembled WGS sequence"/>
</dbReference>
<evidence type="ECO:0000256" key="1">
    <source>
        <dbReference type="ARBA" id="ARBA00004651"/>
    </source>
</evidence>
<dbReference type="PANTHER" id="PTHR43045:SF4">
    <property type="entry name" value="TRANSPORTER YDFJ-RELATED"/>
    <property type="match status" value="1"/>
</dbReference>
<feature type="transmembrane region" description="Helical" evidence="8">
    <location>
        <begin position="108"/>
        <end position="127"/>
    </location>
</feature>
<feature type="transmembrane region" description="Helical" evidence="8">
    <location>
        <begin position="133"/>
        <end position="153"/>
    </location>
</feature>
<feature type="domain" description="Major facilitator superfamily (MFS) profile" evidence="9">
    <location>
        <begin position="36"/>
        <end position="457"/>
    </location>
</feature>
<keyword evidence="3" id="KW-1003">Cell membrane</keyword>
<feature type="region of interest" description="Disordered" evidence="7">
    <location>
        <begin position="459"/>
        <end position="480"/>
    </location>
</feature>
<comment type="subcellular location">
    <subcellularLocation>
        <location evidence="1">Cell membrane</location>
        <topology evidence="1">Multi-pass membrane protein</topology>
    </subcellularLocation>
</comment>
<dbReference type="RefSeq" id="WP_183166069.1">
    <property type="nucleotide sequence ID" value="NZ_JACHXI010000005.1"/>
</dbReference>
<dbReference type="Gene3D" id="1.20.1250.20">
    <property type="entry name" value="MFS general substrate transporter like domains"/>
    <property type="match status" value="2"/>
</dbReference>